<dbReference type="SMART" id="SM00260">
    <property type="entry name" value="CheW"/>
    <property type="match status" value="1"/>
</dbReference>
<evidence type="ECO:0000313" key="15">
    <source>
        <dbReference type="EMBL" id="QGM98160.1"/>
    </source>
</evidence>
<keyword evidence="16" id="KW-1185">Reference proteome</keyword>
<keyword evidence="6 15" id="KW-0418">Kinase</keyword>
<organism evidence="15 16">
    <name type="scientific">Methylocystis parvus</name>
    <dbReference type="NCBI Taxonomy" id="134"/>
    <lineage>
        <taxon>Bacteria</taxon>
        <taxon>Pseudomonadati</taxon>
        <taxon>Pseudomonadota</taxon>
        <taxon>Alphaproteobacteria</taxon>
        <taxon>Hyphomicrobiales</taxon>
        <taxon>Methylocystaceae</taxon>
        <taxon>Methylocystis</taxon>
    </lineage>
</organism>
<name>A0A6B8MBW8_9HYPH</name>
<evidence type="ECO:0000259" key="12">
    <source>
        <dbReference type="PROSITE" id="PS50110"/>
    </source>
</evidence>
<comment type="function">
    <text evidence="8">Involved in the transmission of sensory signals from the chemoreceptors to the flagellar motors. CheA is autophosphorylated; it can transfer its phosphate group to either CheB or CheY.</text>
</comment>
<feature type="domain" description="Histidine kinase" evidence="11">
    <location>
        <begin position="164"/>
        <end position="414"/>
    </location>
</feature>
<dbReference type="FunFam" id="3.30.565.10:FF:000016">
    <property type="entry name" value="Chemotaxis protein CheA, putative"/>
    <property type="match status" value="1"/>
</dbReference>
<dbReference type="Gene3D" id="3.30.565.10">
    <property type="entry name" value="Histidine kinase-like ATPase, C-terminal domain"/>
    <property type="match status" value="1"/>
</dbReference>
<dbReference type="SUPFAM" id="SSF50341">
    <property type="entry name" value="CheW-like"/>
    <property type="match status" value="2"/>
</dbReference>
<dbReference type="GO" id="GO:0000155">
    <property type="term" value="F:phosphorelay sensor kinase activity"/>
    <property type="evidence" value="ECO:0007669"/>
    <property type="project" value="InterPro"/>
</dbReference>
<dbReference type="GO" id="GO:0006935">
    <property type="term" value="P:chemotaxis"/>
    <property type="evidence" value="ECO:0007669"/>
    <property type="project" value="InterPro"/>
</dbReference>
<dbReference type="Proteomes" id="UP000422569">
    <property type="component" value="Chromosome"/>
</dbReference>
<dbReference type="InterPro" id="IPR037006">
    <property type="entry name" value="CheA-like_homodim_sf"/>
</dbReference>
<dbReference type="PROSITE" id="PS50894">
    <property type="entry name" value="HPT"/>
    <property type="match status" value="1"/>
</dbReference>
<dbReference type="Gene3D" id="3.40.50.2300">
    <property type="match status" value="1"/>
</dbReference>
<sequence>MDDLLKEFLQEATEHIDATSVELLRFEKDQADPALIASLFRHIHTIKGSSGFLSLPRVARLTHATETLIGRLRDGAKATPGHVSLILAAVDRLSALLIDIACNEAEPEGDDSELLRELEIGAASLRSAPAASAAKQAETDEAAPAFNASHLTTLPEHIHAPGARIGETVRVSVGVLDRLMGIVSELVLTRNQLLEISSAAGDETVKASVQNLSSVTSDLQDAVMRARMQPVERLFATLPRLVRDLSIDLGKKIELVSFGAETELDRQVIELIRAPLTHIVRNAADHGLETVPERLAIGKPEIGLIRVSATYDAGQITIEVKDDGRGLDLSSIRTKALARGLVTEESLAHMSDSDIYQFIMLPGFSTASSVTKVSGRGVGMDVVRENIQSIGGAVSLNSKAGKGTTVTLRIPLTLAIAPALILSSCGSRFAVPQMAVVEVVGVGAGFDHEIQLIHDAPVLRLRGDALPLVDLVEALELRRSDGHAPRDGYAVILRVGGVRFGLLVETIADVQEVVIEPLVGPLARIGVFSGQTILGDGAVVLILDPATIMERAGLDKNAESTRPMPLEANAPEREKTRVVLMRAGAGALKALPLSLIMRIEEVGADKFSISGDGLLMLHEGRLMPIIPTAKDMRLERDSYPVLILAGAGQAMALIAEEIVDVAEEALVFQKKSADPSVIGTVNIGDHIVDILDVAYFIESVDPTVLTRGVNQRPRILLVDDKQFFRDMLAPVLLAAGYEVTTAASGREALALIERGLRVHLAVTDIDMPEMDGYALSRALLQAPGLENLPIVALAPQRTASAVEVATLCGARAVVGKFDRRALVETVDELLKEVSSAGDEIERRIMAEIAA</sequence>
<evidence type="ECO:0000256" key="9">
    <source>
        <dbReference type="PROSITE-ProRule" id="PRU00110"/>
    </source>
</evidence>
<dbReference type="InterPro" id="IPR001789">
    <property type="entry name" value="Sig_transdc_resp-reg_receiver"/>
</dbReference>
<feature type="domain" description="HPt" evidence="14">
    <location>
        <begin position="1"/>
        <end position="100"/>
    </location>
</feature>
<protein>
    <recommendedName>
        <fullName evidence="3">Chemotaxis protein CheA</fullName>
        <ecNumber evidence="2">2.7.13.3</ecNumber>
    </recommendedName>
</protein>
<evidence type="ECO:0000256" key="6">
    <source>
        <dbReference type="ARBA" id="ARBA00022777"/>
    </source>
</evidence>
<dbReference type="InterPro" id="IPR036061">
    <property type="entry name" value="CheW-like_dom_sf"/>
</dbReference>
<dbReference type="SUPFAM" id="SSF55874">
    <property type="entry name" value="ATPase domain of HSP90 chaperone/DNA topoisomerase II/histidine kinase"/>
    <property type="match status" value="1"/>
</dbReference>
<evidence type="ECO:0000256" key="8">
    <source>
        <dbReference type="ARBA" id="ARBA00035100"/>
    </source>
</evidence>
<comment type="catalytic activity">
    <reaction evidence="1">
        <text>ATP + protein L-histidine = ADP + protein N-phospho-L-histidine.</text>
        <dbReference type="EC" id="2.7.13.3"/>
    </reaction>
</comment>
<dbReference type="InterPro" id="IPR003594">
    <property type="entry name" value="HATPase_dom"/>
</dbReference>
<keyword evidence="5" id="KW-0808">Transferase</keyword>
<evidence type="ECO:0000256" key="2">
    <source>
        <dbReference type="ARBA" id="ARBA00012438"/>
    </source>
</evidence>
<evidence type="ECO:0000256" key="1">
    <source>
        <dbReference type="ARBA" id="ARBA00000085"/>
    </source>
</evidence>
<dbReference type="SUPFAM" id="SSF47384">
    <property type="entry name" value="Homodimeric domain of signal transducing histidine kinase"/>
    <property type="match status" value="1"/>
</dbReference>
<dbReference type="InterPro" id="IPR005467">
    <property type="entry name" value="His_kinase_dom"/>
</dbReference>
<dbReference type="InterPro" id="IPR051315">
    <property type="entry name" value="Bact_Chemotaxis_CheA"/>
</dbReference>
<dbReference type="GO" id="GO:0005737">
    <property type="term" value="C:cytoplasm"/>
    <property type="evidence" value="ECO:0007669"/>
    <property type="project" value="InterPro"/>
</dbReference>
<feature type="modified residue" description="4-aspartylphosphate" evidence="10">
    <location>
        <position position="764"/>
    </location>
</feature>
<evidence type="ECO:0000256" key="5">
    <source>
        <dbReference type="ARBA" id="ARBA00022679"/>
    </source>
</evidence>
<dbReference type="SMART" id="SM00448">
    <property type="entry name" value="REC"/>
    <property type="match status" value="1"/>
</dbReference>
<dbReference type="PROSITE" id="PS50109">
    <property type="entry name" value="HIS_KIN"/>
    <property type="match status" value="1"/>
</dbReference>
<evidence type="ECO:0000259" key="13">
    <source>
        <dbReference type="PROSITE" id="PS50851"/>
    </source>
</evidence>
<dbReference type="PROSITE" id="PS50851">
    <property type="entry name" value="CHEW"/>
    <property type="match status" value="1"/>
</dbReference>
<feature type="modified residue" description="Phosphohistidine" evidence="9">
    <location>
        <position position="44"/>
    </location>
</feature>
<dbReference type="Gene3D" id="2.30.30.40">
    <property type="entry name" value="SH3 Domains"/>
    <property type="match status" value="1"/>
</dbReference>
<dbReference type="Pfam" id="PF01584">
    <property type="entry name" value="CheW"/>
    <property type="match status" value="1"/>
</dbReference>
<dbReference type="Pfam" id="PF02518">
    <property type="entry name" value="HATPase_c"/>
    <property type="match status" value="1"/>
</dbReference>
<accession>A0A6B8MBW8</accession>
<dbReference type="AlphaFoldDB" id="A0A6B8MBW8"/>
<dbReference type="InterPro" id="IPR036097">
    <property type="entry name" value="HisK_dim/P_sf"/>
</dbReference>
<keyword evidence="4 10" id="KW-0597">Phosphoprotein</keyword>
<dbReference type="PRINTS" id="PR00344">
    <property type="entry name" value="BCTRLSENSOR"/>
</dbReference>
<feature type="domain" description="Response regulatory" evidence="12">
    <location>
        <begin position="714"/>
        <end position="831"/>
    </location>
</feature>
<dbReference type="InterPro" id="IPR008207">
    <property type="entry name" value="Sig_transdc_His_kin_Hpt_dom"/>
</dbReference>
<dbReference type="RefSeq" id="WP_016920272.1">
    <property type="nucleotide sequence ID" value="NZ_CP044331.1"/>
</dbReference>
<evidence type="ECO:0000259" key="14">
    <source>
        <dbReference type="PROSITE" id="PS50894"/>
    </source>
</evidence>
<dbReference type="InterPro" id="IPR036890">
    <property type="entry name" value="HATPase_C_sf"/>
</dbReference>
<dbReference type="SUPFAM" id="SSF47226">
    <property type="entry name" value="Histidine-containing phosphotransfer domain, HPT domain"/>
    <property type="match status" value="1"/>
</dbReference>
<proteinExistence type="predicted"/>
<dbReference type="PROSITE" id="PS50110">
    <property type="entry name" value="RESPONSE_REGULATORY"/>
    <property type="match status" value="1"/>
</dbReference>
<keyword evidence="7" id="KW-0902">Two-component regulatory system</keyword>
<dbReference type="Gene3D" id="1.10.287.560">
    <property type="entry name" value="Histidine kinase CheA-like, homodimeric domain"/>
    <property type="match status" value="1"/>
</dbReference>
<feature type="domain" description="CheW-like" evidence="13">
    <location>
        <begin position="416"/>
        <end position="554"/>
    </location>
</feature>
<evidence type="ECO:0000256" key="4">
    <source>
        <dbReference type="ARBA" id="ARBA00022553"/>
    </source>
</evidence>
<dbReference type="InterPro" id="IPR036641">
    <property type="entry name" value="HPT_dom_sf"/>
</dbReference>
<dbReference type="InterPro" id="IPR011006">
    <property type="entry name" value="CheY-like_superfamily"/>
</dbReference>
<dbReference type="EMBL" id="CP044331">
    <property type="protein sequence ID" value="QGM98160.1"/>
    <property type="molecule type" value="Genomic_DNA"/>
</dbReference>
<evidence type="ECO:0000256" key="7">
    <source>
        <dbReference type="ARBA" id="ARBA00023012"/>
    </source>
</evidence>
<dbReference type="Gene3D" id="1.20.120.160">
    <property type="entry name" value="HPT domain"/>
    <property type="match status" value="1"/>
</dbReference>
<dbReference type="SMART" id="SM00073">
    <property type="entry name" value="HPT"/>
    <property type="match status" value="1"/>
</dbReference>
<evidence type="ECO:0000256" key="10">
    <source>
        <dbReference type="PROSITE-ProRule" id="PRU00169"/>
    </source>
</evidence>
<dbReference type="Pfam" id="PF00072">
    <property type="entry name" value="Response_reg"/>
    <property type="match status" value="1"/>
</dbReference>
<dbReference type="CDD" id="cd16916">
    <property type="entry name" value="HATPase_CheA-like"/>
    <property type="match status" value="1"/>
</dbReference>
<dbReference type="EC" id="2.7.13.3" evidence="2"/>
<dbReference type="Pfam" id="PF02895">
    <property type="entry name" value="H-kinase_dim"/>
    <property type="match status" value="1"/>
</dbReference>
<dbReference type="PANTHER" id="PTHR43395:SF1">
    <property type="entry name" value="CHEMOTAXIS PROTEIN CHEA"/>
    <property type="match status" value="1"/>
</dbReference>
<gene>
    <name evidence="15" type="ORF">F7D14_12185</name>
</gene>
<dbReference type="InterPro" id="IPR004358">
    <property type="entry name" value="Sig_transdc_His_kin-like_C"/>
</dbReference>
<reference evidence="15 16" key="1">
    <citation type="submission" date="2019-09" db="EMBL/GenBank/DDBJ databases">
        <title>Isolation and complete genome sequencing of Methylocystis species.</title>
        <authorList>
            <person name="Rumah B.L."/>
            <person name="Stead C.E."/>
            <person name="Stevens B.C."/>
            <person name="Minton N.P."/>
            <person name="Grosse-Honebrink A."/>
            <person name="Zhang Y."/>
        </authorList>
    </citation>
    <scope>NUCLEOTIDE SEQUENCE [LARGE SCALE GENOMIC DNA]</scope>
    <source>
        <strain evidence="15 16">BRCS2</strain>
    </source>
</reference>
<dbReference type="SUPFAM" id="SSF52172">
    <property type="entry name" value="CheY-like"/>
    <property type="match status" value="1"/>
</dbReference>
<evidence type="ECO:0000313" key="16">
    <source>
        <dbReference type="Proteomes" id="UP000422569"/>
    </source>
</evidence>
<dbReference type="CDD" id="cd00088">
    <property type="entry name" value="HPT"/>
    <property type="match status" value="1"/>
</dbReference>
<dbReference type="PANTHER" id="PTHR43395">
    <property type="entry name" value="SENSOR HISTIDINE KINASE CHEA"/>
    <property type="match status" value="1"/>
</dbReference>
<dbReference type="KEGG" id="mpar:F7D14_12185"/>
<evidence type="ECO:0000259" key="11">
    <source>
        <dbReference type="PROSITE" id="PS50109"/>
    </source>
</evidence>
<dbReference type="SMART" id="SM00387">
    <property type="entry name" value="HATPase_c"/>
    <property type="match status" value="1"/>
</dbReference>
<dbReference type="InterPro" id="IPR004105">
    <property type="entry name" value="CheA-like_dim"/>
</dbReference>
<dbReference type="InterPro" id="IPR002545">
    <property type="entry name" value="CheW-lke_dom"/>
</dbReference>
<dbReference type="Pfam" id="PF01627">
    <property type="entry name" value="Hpt"/>
    <property type="match status" value="1"/>
</dbReference>
<evidence type="ECO:0000256" key="3">
    <source>
        <dbReference type="ARBA" id="ARBA00021495"/>
    </source>
</evidence>
<dbReference type="SMART" id="SM01231">
    <property type="entry name" value="H-kinase_dim"/>
    <property type="match status" value="1"/>
</dbReference>